<proteinExistence type="predicted"/>
<gene>
    <name evidence="1" type="ORF">BH720_026425</name>
</gene>
<sequence length="103" mass="10787">MKLSHLSKGVSAGILSLSLAMLPATFSASAQTTVSPTEPGTGTPTTVVEGDQQDDGFDWGWLGLLGLIGLAGLMRKPVDNTRYRDPDTVTTGTTGTTRTGYRD</sequence>
<protein>
    <submittedName>
        <fullName evidence="1">WGxxGxxG family protein</fullName>
    </submittedName>
</protein>
<name>A0ACD5GR69_9CYAN</name>
<accession>A0ACD5GR69</accession>
<organism evidence="1 2">
    <name type="scientific">Desertifilum tharense IPPAS B-1220</name>
    <dbReference type="NCBI Taxonomy" id="1781255"/>
    <lineage>
        <taxon>Bacteria</taxon>
        <taxon>Bacillati</taxon>
        <taxon>Cyanobacteriota</taxon>
        <taxon>Cyanophyceae</taxon>
        <taxon>Desertifilales</taxon>
        <taxon>Desertifilaceae</taxon>
        <taxon>Desertifilum</taxon>
    </lineage>
</organism>
<evidence type="ECO:0000313" key="1">
    <source>
        <dbReference type="EMBL" id="XPM62991.1"/>
    </source>
</evidence>
<dbReference type="EMBL" id="CP182909">
    <property type="protein sequence ID" value="XPM62991.1"/>
    <property type="molecule type" value="Genomic_DNA"/>
</dbReference>
<keyword evidence="2" id="KW-1185">Reference proteome</keyword>
<reference evidence="1 2" key="1">
    <citation type="journal article" date="2016" name="Genome Announc.">
        <title>Draft Genome Sequence of the Thermotolerant Cyanobacterium Desertifilum sp. IPPAS B-1220.</title>
        <authorList>
            <person name="Mironov K.S."/>
            <person name="Sinetova M.A."/>
            <person name="Bolatkhan K."/>
            <person name="Zayadan B.K."/>
            <person name="Ustinova V.V."/>
            <person name="Kupriyanova E.V."/>
            <person name="Skrypnik A.N."/>
            <person name="Gogoleva N.E."/>
            <person name="Gogolev Y.V."/>
            <person name="Los D.A."/>
        </authorList>
    </citation>
    <scope>NUCLEOTIDE SEQUENCE [LARGE SCALE GENOMIC DNA]</scope>
    <source>
        <strain evidence="1 2">IPPAS B-1220</strain>
    </source>
</reference>
<dbReference type="Proteomes" id="UP000095472">
    <property type="component" value="Chromosome"/>
</dbReference>
<evidence type="ECO:0000313" key="2">
    <source>
        <dbReference type="Proteomes" id="UP000095472"/>
    </source>
</evidence>